<keyword evidence="2 3" id="KW-0648">Protein biosynthesis</keyword>
<dbReference type="Pfam" id="PF00647">
    <property type="entry name" value="EF1G"/>
    <property type="match status" value="1"/>
</dbReference>
<dbReference type="FunFam" id="1.20.1050.10:FF:000006">
    <property type="entry name" value="Elongation factor 1 gamma"/>
    <property type="match status" value="1"/>
</dbReference>
<feature type="region of interest" description="Disordered" evidence="4">
    <location>
        <begin position="223"/>
        <end position="273"/>
    </location>
</feature>
<keyword evidence="9" id="KW-1185">Reference proteome</keyword>
<dbReference type="InterPro" id="IPR004045">
    <property type="entry name" value="Glutathione_S-Trfase_N"/>
</dbReference>
<dbReference type="PROSITE" id="PS50404">
    <property type="entry name" value="GST_NTER"/>
    <property type="match status" value="1"/>
</dbReference>
<comment type="caution">
    <text evidence="8">The sequence shown here is derived from an EMBL/GenBank/DDBJ whole genome shotgun (WGS) entry which is preliminary data.</text>
</comment>
<dbReference type="AlphaFoldDB" id="A0AAN6G537"/>
<dbReference type="SMART" id="SM01183">
    <property type="entry name" value="EF1G"/>
    <property type="match status" value="1"/>
</dbReference>
<dbReference type="CDD" id="cd03181">
    <property type="entry name" value="GST_C_EF1Bgamma_like"/>
    <property type="match status" value="1"/>
</dbReference>
<evidence type="ECO:0000256" key="3">
    <source>
        <dbReference type="PROSITE-ProRule" id="PRU00519"/>
    </source>
</evidence>
<dbReference type="InterPro" id="IPR036249">
    <property type="entry name" value="Thioredoxin-like_sf"/>
</dbReference>
<dbReference type="PROSITE" id="PS50040">
    <property type="entry name" value="EF1G_C"/>
    <property type="match status" value="1"/>
</dbReference>
<dbReference type="InterPro" id="IPR036282">
    <property type="entry name" value="Glutathione-S-Trfase_C_sf"/>
</dbReference>
<dbReference type="SFLD" id="SFLDG00358">
    <property type="entry name" value="Main_(cytGST)"/>
    <property type="match status" value="1"/>
</dbReference>
<evidence type="ECO:0000313" key="9">
    <source>
        <dbReference type="Proteomes" id="UP001176521"/>
    </source>
</evidence>
<feature type="domain" description="GST N-terminal" evidence="6">
    <location>
        <begin position="3"/>
        <end position="85"/>
    </location>
</feature>
<dbReference type="SFLD" id="SFLDS00019">
    <property type="entry name" value="Glutathione_Transferase_(cytos"/>
    <property type="match status" value="1"/>
</dbReference>
<dbReference type="FunFam" id="3.40.30.10:FF:000142">
    <property type="entry name" value="Elongation factor 1 gamma"/>
    <property type="match status" value="1"/>
</dbReference>
<dbReference type="SUPFAM" id="SSF89942">
    <property type="entry name" value="eEF1-gamma domain"/>
    <property type="match status" value="1"/>
</dbReference>
<dbReference type="Pfam" id="PF00043">
    <property type="entry name" value="GST_C"/>
    <property type="match status" value="1"/>
</dbReference>
<dbReference type="Gene3D" id="3.30.70.1010">
    <property type="entry name" value="Translation elongation factor EF1B, gamma chain, conserved domain"/>
    <property type="match status" value="1"/>
</dbReference>
<dbReference type="InterPro" id="IPR036433">
    <property type="entry name" value="EF1B_G_C_sf"/>
</dbReference>
<dbReference type="SUPFAM" id="SSF52833">
    <property type="entry name" value="Thioredoxin-like"/>
    <property type="match status" value="1"/>
</dbReference>
<feature type="domain" description="GST C-terminal" evidence="7">
    <location>
        <begin position="90"/>
        <end position="220"/>
    </location>
</feature>
<gene>
    <name evidence="8" type="ORF">OC842_006650</name>
</gene>
<dbReference type="PROSITE" id="PS50405">
    <property type="entry name" value="GST_CTER"/>
    <property type="match status" value="1"/>
</dbReference>
<dbReference type="GO" id="GO:0003746">
    <property type="term" value="F:translation elongation factor activity"/>
    <property type="evidence" value="ECO:0007669"/>
    <property type="project" value="UniProtKB-UniRule"/>
</dbReference>
<sequence length="421" mass="47043">MASIGTLYGASWQAKTVRVLALAKYIGVQLELKDLTLSEGEHRKPEFTSKFPYAKIPAFEGSDGFILSESRAIERYIAGLGQNQNLLGSDAKSAAEITQWENFADDELFNNGATIRRPNMGIVPYFKPIEQIAFDNLDKALTYLDKHLQDKTFLVGHRITLADIVVASNVRSLYIGALGPEIRSKYPNVLRFLNTVVNQEGFGGVLTKDFTLASETFKYIPPKKEEKPKAAAAPAAAPAPKKEKKPAAKDDDDDEPLVPAEPKQKNPLDDLPKSPFILDEWKRQYSNKDTRGEALPWFWQNFDAEGWSLWKFDFKYNEELTQIFMSANQIGGFFNRLEASRKYVFGTAGVFGEANNSVISGVALCRGKDWKPVLGVAPDIDSYSVTPLDHTKDADRKLWDDYLAWEASVDGKAWADGKVLK</sequence>
<organism evidence="8 9">
    <name type="scientific">Tilletia horrida</name>
    <dbReference type="NCBI Taxonomy" id="155126"/>
    <lineage>
        <taxon>Eukaryota</taxon>
        <taxon>Fungi</taxon>
        <taxon>Dikarya</taxon>
        <taxon>Basidiomycota</taxon>
        <taxon>Ustilaginomycotina</taxon>
        <taxon>Exobasidiomycetes</taxon>
        <taxon>Tilletiales</taxon>
        <taxon>Tilletiaceae</taxon>
        <taxon>Tilletia</taxon>
    </lineage>
</organism>
<dbReference type="GO" id="GO:0005634">
    <property type="term" value="C:nucleus"/>
    <property type="evidence" value="ECO:0007669"/>
    <property type="project" value="TreeGrafter"/>
</dbReference>
<dbReference type="PANTHER" id="PTHR43986:SF1">
    <property type="entry name" value="ELONGATION FACTOR 1-GAMMA"/>
    <property type="match status" value="1"/>
</dbReference>
<dbReference type="PANTHER" id="PTHR43986">
    <property type="entry name" value="ELONGATION FACTOR 1-GAMMA"/>
    <property type="match status" value="1"/>
</dbReference>
<dbReference type="InterPro" id="IPR010987">
    <property type="entry name" value="Glutathione-S-Trfase_C-like"/>
</dbReference>
<evidence type="ECO:0000256" key="4">
    <source>
        <dbReference type="SAM" id="MobiDB-lite"/>
    </source>
</evidence>
<reference evidence="8" key="1">
    <citation type="journal article" date="2023" name="PhytoFront">
        <title>Draft Genome Resources of Seven Strains of Tilletia horrida, Causal Agent of Kernel Smut of Rice.</title>
        <authorList>
            <person name="Khanal S."/>
            <person name="Antony Babu S."/>
            <person name="Zhou X.G."/>
        </authorList>
    </citation>
    <scope>NUCLEOTIDE SEQUENCE</scope>
    <source>
        <strain evidence="8">TX3</strain>
    </source>
</reference>
<dbReference type="Proteomes" id="UP001176521">
    <property type="component" value="Unassembled WGS sequence"/>
</dbReference>
<keyword evidence="1 3" id="KW-0251">Elongation factor</keyword>
<feature type="compositionally biased region" description="Basic and acidic residues" evidence="4">
    <location>
        <begin position="262"/>
        <end position="272"/>
    </location>
</feature>
<evidence type="ECO:0000256" key="2">
    <source>
        <dbReference type="ARBA" id="ARBA00022917"/>
    </source>
</evidence>
<dbReference type="CDD" id="cd03044">
    <property type="entry name" value="GST_N_EF1Bgamma"/>
    <property type="match status" value="1"/>
</dbReference>
<dbReference type="Gene3D" id="3.40.30.10">
    <property type="entry name" value="Glutaredoxin"/>
    <property type="match status" value="1"/>
</dbReference>
<dbReference type="EMBL" id="JAPDMQ010000635">
    <property type="protein sequence ID" value="KAK0521836.1"/>
    <property type="molecule type" value="Genomic_DNA"/>
</dbReference>
<evidence type="ECO:0000313" key="8">
    <source>
        <dbReference type="EMBL" id="KAK0521836.1"/>
    </source>
</evidence>
<feature type="compositionally biased region" description="Low complexity" evidence="4">
    <location>
        <begin position="230"/>
        <end position="239"/>
    </location>
</feature>
<evidence type="ECO:0000256" key="1">
    <source>
        <dbReference type="ARBA" id="ARBA00022768"/>
    </source>
</evidence>
<dbReference type="FunFam" id="3.30.70.1010:FF:000001">
    <property type="entry name" value="Elongation factor 1-gamma 1"/>
    <property type="match status" value="1"/>
</dbReference>
<evidence type="ECO:0000259" key="7">
    <source>
        <dbReference type="PROSITE" id="PS50405"/>
    </source>
</evidence>
<name>A0AAN6G537_9BASI</name>
<feature type="domain" description="EF-1-gamma C-terminal" evidence="5">
    <location>
        <begin position="264"/>
        <end position="421"/>
    </location>
</feature>
<evidence type="ECO:0000259" key="5">
    <source>
        <dbReference type="PROSITE" id="PS50040"/>
    </source>
</evidence>
<dbReference type="GO" id="GO:0005737">
    <property type="term" value="C:cytoplasm"/>
    <property type="evidence" value="ECO:0007669"/>
    <property type="project" value="TreeGrafter"/>
</dbReference>
<dbReference type="Pfam" id="PF02798">
    <property type="entry name" value="GST_N"/>
    <property type="match status" value="1"/>
</dbReference>
<protein>
    <recommendedName>
        <fullName evidence="10">Elongation factor 1-gamma</fullName>
    </recommendedName>
</protein>
<dbReference type="InterPro" id="IPR050802">
    <property type="entry name" value="EF-GSTs"/>
</dbReference>
<dbReference type="Gene3D" id="1.20.1050.10">
    <property type="match status" value="1"/>
</dbReference>
<evidence type="ECO:0000259" key="6">
    <source>
        <dbReference type="PROSITE" id="PS50404"/>
    </source>
</evidence>
<dbReference type="InterPro" id="IPR040079">
    <property type="entry name" value="Glutathione_S-Trfase"/>
</dbReference>
<proteinExistence type="predicted"/>
<dbReference type="InterPro" id="IPR004046">
    <property type="entry name" value="GST_C"/>
</dbReference>
<evidence type="ECO:0008006" key="10">
    <source>
        <dbReference type="Google" id="ProtNLM"/>
    </source>
</evidence>
<accession>A0AAN6G537</accession>
<dbReference type="SUPFAM" id="SSF47616">
    <property type="entry name" value="GST C-terminal domain-like"/>
    <property type="match status" value="1"/>
</dbReference>
<dbReference type="InterPro" id="IPR001662">
    <property type="entry name" value="EF1B_G_C"/>
</dbReference>